<protein>
    <submittedName>
        <fullName evidence="2">Uncharacterized protein</fullName>
    </submittedName>
</protein>
<dbReference type="EMBL" id="BKCJ010403165">
    <property type="protein sequence ID" value="GFA31503.1"/>
    <property type="molecule type" value="Genomic_DNA"/>
</dbReference>
<sequence length="108" mass="11171">MSHSTISIPSDSTGESVGSSPSLGIISDTEAEIIAIPAVLPKIAPKAAAAVGPPTTALDLVIESDPKVEPSEAPPSPYYVPSFPIHAPASFDYHLGLDTKSEPYKDES</sequence>
<dbReference type="AlphaFoldDB" id="A0A699JFS6"/>
<evidence type="ECO:0000313" key="2">
    <source>
        <dbReference type="EMBL" id="GFA31503.1"/>
    </source>
</evidence>
<accession>A0A699JFS6</accession>
<reference evidence="2" key="1">
    <citation type="journal article" date="2019" name="Sci. Rep.">
        <title>Draft genome of Tanacetum cinerariifolium, the natural source of mosquito coil.</title>
        <authorList>
            <person name="Yamashiro T."/>
            <person name="Shiraishi A."/>
            <person name="Satake H."/>
            <person name="Nakayama K."/>
        </authorList>
    </citation>
    <scope>NUCLEOTIDE SEQUENCE</scope>
</reference>
<name>A0A699JFS6_TANCI</name>
<feature type="compositionally biased region" description="Polar residues" evidence="1">
    <location>
        <begin position="1"/>
        <end position="22"/>
    </location>
</feature>
<feature type="region of interest" description="Disordered" evidence="1">
    <location>
        <begin position="1"/>
        <end position="23"/>
    </location>
</feature>
<evidence type="ECO:0000256" key="1">
    <source>
        <dbReference type="SAM" id="MobiDB-lite"/>
    </source>
</evidence>
<gene>
    <name evidence="2" type="ORF">Tci_603475</name>
</gene>
<comment type="caution">
    <text evidence="2">The sequence shown here is derived from an EMBL/GenBank/DDBJ whole genome shotgun (WGS) entry which is preliminary data.</text>
</comment>
<organism evidence="2">
    <name type="scientific">Tanacetum cinerariifolium</name>
    <name type="common">Dalmatian daisy</name>
    <name type="synonym">Chrysanthemum cinerariifolium</name>
    <dbReference type="NCBI Taxonomy" id="118510"/>
    <lineage>
        <taxon>Eukaryota</taxon>
        <taxon>Viridiplantae</taxon>
        <taxon>Streptophyta</taxon>
        <taxon>Embryophyta</taxon>
        <taxon>Tracheophyta</taxon>
        <taxon>Spermatophyta</taxon>
        <taxon>Magnoliopsida</taxon>
        <taxon>eudicotyledons</taxon>
        <taxon>Gunneridae</taxon>
        <taxon>Pentapetalae</taxon>
        <taxon>asterids</taxon>
        <taxon>campanulids</taxon>
        <taxon>Asterales</taxon>
        <taxon>Asteraceae</taxon>
        <taxon>Asteroideae</taxon>
        <taxon>Anthemideae</taxon>
        <taxon>Anthemidinae</taxon>
        <taxon>Tanacetum</taxon>
    </lineage>
</organism>
<proteinExistence type="predicted"/>